<reference evidence="2 3" key="1">
    <citation type="journal article" date="2019" name="Sci. Rep.">
        <title>Nanopore sequencing improves the draft genome of the human pathogenic amoeba Naegleria fowleri.</title>
        <authorList>
            <person name="Liechti N."/>
            <person name="Schurch N."/>
            <person name="Bruggmann R."/>
            <person name="Wittwer M."/>
        </authorList>
    </citation>
    <scope>NUCLEOTIDE SEQUENCE [LARGE SCALE GENOMIC DNA]</scope>
    <source>
        <strain evidence="2 3">ATCC 30894</strain>
    </source>
</reference>
<feature type="region of interest" description="Disordered" evidence="1">
    <location>
        <begin position="329"/>
        <end position="392"/>
    </location>
</feature>
<dbReference type="AlphaFoldDB" id="A0A6A5C1L9"/>
<comment type="caution">
    <text evidence="2">The sequence shown here is derived from an EMBL/GenBank/DDBJ whole genome shotgun (WGS) entry which is preliminary data.</text>
</comment>
<feature type="region of interest" description="Disordered" evidence="1">
    <location>
        <begin position="267"/>
        <end position="311"/>
    </location>
</feature>
<keyword evidence="3" id="KW-1185">Reference proteome</keyword>
<dbReference type="VEuPathDB" id="AmoebaDB:NF0125740"/>
<feature type="compositionally biased region" description="Low complexity" evidence="1">
    <location>
        <begin position="368"/>
        <end position="384"/>
    </location>
</feature>
<feature type="compositionally biased region" description="Low complexity" evidence="1">
    <location>
        <begin position="89"/>
        <end position="112"/>
    </location>
</feature>
<dbReference type="EMBL" id="VFQX01000027">
    <property type="protein sequence ID" value="KAF0979425.1"/>
    <property type="molecule type" value="Genomic_DNA"/>
</dbReference>
<feature type="compositionally biased region" description="Basic and acidic residues" evidence="1">
    <location>
        <begin position="47"/>
        <end position="56"/>
    </location>
</feature>
<sequence length="444" mass="48675">MHLPQPLMFTSLPNVIPSRHHPLNATTDLIASREEGMHPLFSTSTNPHDHKQDGSNHHLLHHPHSLFAWATSDLTNCCSSNALKETLNSHSSSSSSSQPSSQYSSRSNSPPQVFGNKQSPEEIFESVESMIRSYYVLNPTSQSCMNNSCSSNLDPMWQVTGTLSSKDSHEAPTLKDNSSSSQMSVVDHEGVGQHTTKQQFLSLLNQTMNHLNLSSISSSSLLNNSMTRTPNETSNTINYNKSNEGDSSEEAMYHLIDEVLKDCPSSLGLKWSSNSPQPHQQQQPQQPLVQTQDSSSSSFNMTASTASSDLPVRQQSFSEKFSSYVFVTESQTSSPQSSPSLASSTMSFHTNDMPMNGKPKKPRKKASLSKTSSSPCLSSNSNTTGGNDFSNSSPSLCKISKSNKMCGNGSSNSSSNYRVRFGHNMFEEISFKKTNPNSKFIIFK</sequence>
<dbReference type="VEuPathDB" id="AmoebaDB:NfTy_055270"/>
<feature type="region of interest" description="Disordered" evidence="1">
    <location>
        <begin position="221"/>
        <end position="248"/>
    </location>
</feature>
<evidence type="ECO:0000313" key="2">
    <source>
        <dbReference type="EMBL" id="KAF0979425.1"/>
    </source>
</evidence>
<protein>
    <submittedName>
        <fullName evidence="2">Uncharacterized protein</fullName>
    </submittedName>
</protein>
<feature type="compositionally biased region" description="Low complexity" evidence="1">
    <location>
        <begin position="276"/>
        <end position="308"/>
    </location>
</feature>
<feature type="region of interest" description="Disordered" evidence="1">
    <location>
        <begin position="163"/>
        <end position="182"/>
    </location>
</feature>
<name>A0A6A5C1L9_NAEFO</name>
<evidence type="ECO:0000313" key="3">
    <source>
        <dbReference type="Proteomes" id="UP000444721"/>
    </source>
</evidence>
<feature type="compositionally biased region" description="Low complexity" evidence="1">
    <location>
        <begin position="330"/>
        <end position="347"/>
    </location>
</feature>
<dbReference type="RefSeq" id="XP_044564138.1">
    <property type="nucleotide sequence ID" value="XM_044704888.1"/>
</dbReference>
<feature type="region of interest" description="Disordered" evidence="1">
    <location>
        <begin position="87"/>
        <end position="118"/>
    </location>
</feature>
<evidence type="ECO:0000256" key="1">
    <source>
        <dbReference type="SAM" id="MobiDB-lite"/>
    </source>
</evidence>
<gene>
    <name evidence="2" type="ORF">FDP41_001768</name>
</gene>
<dbReference type="GeneID" id="68108986"/>
<feature type="compositionally biased region" description="Polar residues" evidence="1">
    <location>
        <begin position="226"/>
        <end position="242"/>
    </location>
</feature>
<accession>A0A6A5C1L9</accession>
<dbReference type="Proteomes" id="UP000444721">
    <property type="component" value="Unassembled WGS sequence"/>
</dbReference>
<proteinExistence type="predicted"/>
<feature type="region of interest" description="Disordered" evidence="1">
    <location>
        <begin position="38"/>
        <end position="57"/>
    </location>
</feature>
<organism evidence="2 3">
    <name type="scientific">Naegleria fowleri</name>
    <name type="common">Brain eating amoeba</name>
    <dbReference type="NCBI Taxonomy" id="5763"/>
    <lineage>
        <taxon>Eukaryota</taxon>
        <taxon>Discoba</taxon>
        <taxon>Heterolobosea</taxon>
        <taxon>Tetramitia</taxon>
        <taxon>Eutetramitia</taxon>
        <taxon>Vahlkampfiidae</taxon>
        <taxon>Naegleria</taxon>
    </lineage>
</organism>
<feature type="compositionally biased region" description="Basic residues" evidence="1">
    <location>
        <begin position="358"/>
        <end position="367"/>
    </location>
</feature>
<dbReference type="VEuPathDB" id="AmoebaDB:FDP41_001768"/>